<dbReference type="Gene3D" id="3.20.20.30">
    <property type="entry name" value="Luciferase-like domain"/>
    <property type="match status" value="1"/>
</dbReference>
<dbReference type="PANTHER" id="PTHR43244">
    <property type="match status" value="1"/>
</dbReference>
<proteinExistence type="predicted"/>
<dbReference type="CDD" id="cd01097">
    <property type="entry name" value="Tetrahydromethanopterin_reductase"/>
    <property type="match status" value="1"/>
</dbReference>
<comment type="caution">
    <text evidence="3">The sequence shown here is derived from an EMBL/GenBank/DDBJ whole genome shotgun (WGS) entry which is preliminary data.</text>
</comment>
<evidence type="ECO:0000313" key="4">
    <source>
        <dbReference type="Proteomes" id="UP001501598"/>
    </source>
</evidence>
<sequence>MDSVSVERVRDVGAELEALGFGAVWIPESSGRDVFVQLYTLLSATRRLVGATGIANIWARDAVAMSAAATSLTELFPRRVVLGLGVSHAPLVAGVRGHAYARPLGAMESYLRAMHSAPYQGPLVDPAPARLLGALGPRMQRLAGEAADGIHPYLVTGEAVAAAREALGPRPLICPALLVCLQSDRAQARAAVALYMGLDNYVRNFRRMGFTDDDFVDGGSDRLVDAIVAWGSVDQVAGRVRELREAGADHVCLNVVSERRQVPMDEWRRLAAAVTEQGRATDDC</sequence>
<protein>
    <submittedName>
        <fullName evidence="3">LLM class F420-dependent oxidoreductase</fullName>
    </submittedName>
</protein>
<evidence type="ECO:0000259" key="2">
    <source>
        <dbReference type="Pfam" id="PF00296"/>
    </source>
</evidence>
<dbReference type="Proteomes" id="UP001501598">
    <property type="component" value="Unassembled WGS sequence"/>
</dbReference>
<name>A0ABP8RYC6_9PSEU</name>
<evidence type="ECO:0000256" key="1">
    <source>
        <dbReference type="ARBA" id="ARBA00023002"/>
    </source>
</evidence>
<evidence type="ECO:0000313" key="3">
    <source>
        <dbReference type="EMBL" id="GAA4553736.1"/>
    </source>
</evidence>
<dbReference type="InterPro" id="IPR011251">
    <property type="entry name" value="Luciferase-like_dom"/>
</dbReference>
<accession>A0ABP8RYC6</accession>
<keyword evidence="4" id="KW-1185">Reference proteome</keyword>
<dbReference type="SUPFAM" id="SSF51679">
    <property type="entry name" value="Bacterial luciferase-like"/>
    <property type="match status" value="1"/>
</dbReference>
<dbReference type="Pfam" id="PF00296">
    <property type="entry name" value="Bac_luciferase"/>
    <property type="match status" value="1"/>
</dbReference>
<keyword evidence="1" id="KW-0560">Oxidoreductase</keyword>
<dbReference type="InterPro" id="IPR019922">
    <property type="entry name" value="Lucif-like_OxRdatse_MSMEG_4141"/>
</dbReference>
<dbReference type="NCBIfam" id="TIGR03620">
    <property type="entry name" value="F420_MSMEG_4141"/>
    <property type="match status" value="1"/>
</dbReference>
<dbReference type="InterPro" id="IPR050564">
    <property type="entry name" value="F420-G6PD/mer"/>
</dbReference>
<dbReference type="InterPro" id="IPR036661">
    <property type="entry name" value="Luciferase-like_sf"/>
</dbReference>
<organism evidence="3 4">
    <name type="scientific">Pseudonocardia xishanensis</name>
    <dbReference type="NCBI Taxonomy" id="630995"/>
    <lineage>
        <taxon>Bacteria</taxon>
        <taxon>Bacillati</taxon>
        <taxon>Actinomycetota</taxon>
        <taxon>Actinomycetes</taxon>
        <taxon>Pseudonocardiales</taxon>
        <taxon>Pseudonocardiaceae</taxon>
        <taxon>Pseudonocardia</taxon>
    </lineage>
</organism>
<dbReference type="EMBL" id="BAABGT010000076">
    <property type="protein sequence ID" value="GAA4553736.1"/>
    <property type="molecule type" value="Genomic_DNA"/>
</dbReference>
<feature type="domain" description="Luciferase-like" evidence="2">
    <location>
        <begin position="5"/>
        <end position="250"/>
    </location>
</feature>
<dbReference type="PANTHER" id="PTHR43244:SF1">
    <property type="entry name" value="5,10-METHYLENETETRAHYDROMETHANOPTERIN REDUCTASE"/>
    <property type="match status" value="1"/>
</dbReference>
<gene>
    <name evidence="3" type="ORF">GCM10023175_50350</name>
</gene>
<reference evidence="4" key="1">
    <citation type="journal article" date="2019" name="Int. J. Syst. Evol. Microbiol.">
        <title>The Global Catalogue of Microorganisms (GCM) 10K type strain sequencing project: providing services to taxonomists for standard genome sequencing and annotation.</title>
        <authorList>
            <consortium name="The Broad Institute Genomics Platform"/>
            <consortium name="The Broad Institute Genome Sequencing Center for Infectious Disease"/>
            <person name="Wu L."/>
            <person name="Ma J."/>
        </authorList>
    </citation>
    <scope>NUCLEOTIDE SEQUENCE [LARGE SCALE GENOMIC DNA]</scope>
    <source>
        <strain evidence="4">JCM 17906</strain>
    </source>
</reference>